<comment type="caution">
    <text evidence="1">The sequence shown here is derived from an EMBL/GenBank/DDBJ whole genome shotgun (WGS) entry which is preliminary data.</text>
</comment>
<evidence type="ECO:0000313" key="1">
    <source>
        <dbReference type="EMBL" id="KAK3220439.1"/>
    </source>
</evidence>
<evidence type="ECO:0000313" key="2">
    <source>
        <dbReference type="Proteomes" id="UP001281410"/>
    </source>
</evidence>
<dbReference type="EMBL" id="JANJYJ010000004">
    <property type="protein sequence ID" value="KAK3220439.1"/>
    <property type="molecule type" value="Genomic_DNA"/>
</dbReference>
<protein>
    <submittedName>
        <fullName evidence="1">Uncharacterized protein</fullName>
    </submittedName>
</protein>
<organism evidence="1 2">
    <name type="scientific">Dipteronia sinensis</name>
    <dbReference type="NCBI Taxonomy" id="43782"/>
    <lineage>
        <taxon>Eukaryota</taxon>
        <taxon>Viridiplantae</taxon>
        <taxon>Streptophyta</taxon>
        <taxon>Embryophyta</taxon>
        <taxon>Tracheophyta</taxon>
        <taxon>Spermatophyta</taxon>
        <taxon>Magnoliopsida</taxon>
        <taxon>eudicotyledons</taxon>
        <taxon>Gunneridae</taxon>
        <taxon>Pentapetalae</taxon>
        <taxon>rosids</taxon>
        <taxon>malvids</taxon>
        <taxon>Sapindales</taxon>
        <taxon>Sapindaceae</taxon>
        <taxon>Hippocastanoideae</taxon>
        <taxon>Acereae</taxon>
        <taxon>Dipteronia</taxon>
    </lineage>
</organism>
<accession>A0AAE0AN23</accession>
<dbReference type="SUPFAM" id="SSF63737">
    <property type="entry name" value="Leukotriene A4 hydrolase N-terminal domain"/>
    <property type="match status" value="1"/>
</dbReference>
<sequence length="198" mass="21472">MQGGVFHAGMSQLLRVKALSNMPIIDEKLDENVRTVYLEESRVMSTYLVAVVVGLFDNIEDTTADDGIWTNGGGVAISAGAAAVLFVGKTALHDKLGTAGQLGGGVAAVVGGINWVIIGRNWHRGCGLVGDVVNILLLLSSGIQLWGHIIIGSLEFLGWRLEEDYQDMCWGYLDLQLCSLWVDQQLDLDITFVLKRNL</sequence>
<name>A0AAE0AN23_9ROSI</name>
<dbReference type="InterPro" id="IPR042097">
    <property type="entry name" value="Aminopeptidase_N-like_N_sf"/>
</dbReference>
<reference evidence="1" key="1">
    <citation type="journal article" date="2023" name="Plant J.">
        <title>Genome sequences and population genomics provide insights into the demographic history, inbreeding, and mutation load of two 'living fossil' tree species of Dipteronia.</title>
        <authorList>
            <person name="Feng Y."/>
            <person name="Comes H.P."/>
            <person name="Chen J."/>
            <person name="Zhu S."/>
            <person name="Lu R."/>
            <person name="Zhang X."/>
            <person name="Li P."/>
            <person name="Qiu J."/>
            <person name="Olsen K.M."/>
            <person name="Qiu Y."/>
        </authorList>
    </citation>
    <scope>NUCLEOTIDE SEQUENCE</scope>
    <source>
        <strain evidence="1">NBL</strain>
    </source>
</reference>
<gene>
    <name evidence="1" type="ORF">Dsin_014409</name>
</gene>
<dbReference type="AlphaFoldDB" id="A0AAE0AN23"/>
<dbReference type="Gene3D" id="2.60.40.1730">
    <property type="entry name" value="tricorn interacting facor f3 domain"/>
    <property type="match status" value="1"/>
</dbReference>
<keyword evidence="2" id="KW-1185">Reference proteome</keyword>
<dbReference type="Proteomes" id="UP001281410">
    <property type="component" value="Unassembled WGS sequence"/>
</dbReference>
<proteinExistence type="predicted"/>